<dbReference type="AlphaFoldDB" id="A0A328PQB7"/>
<keyword evidence="3" id="KW-1185">Reference proteome</keyword>
<organism evidence="2 3">
    <name type="scientific">Mycoplasma wenyonii</name>
    <dbReference type="NCBI Taxonomy" id="65123"/>
    <lineage>
        <taxon>Bacteria</taxon>
        <taxon>Bacillati</taxon>
        <taxon>Mycoplasmatota</taxon>
        <taxon>Mollicutes</taxon>
        <taxon>Mycoplasmataceae</taxon>
        <taxon>Mycoplasma</taxon>
    </lineage>
</organism>
<proteinExistence type="predicted"/>
<protein>
    <submittedName>
        <fullName evidence="2">Uncharacterized protein</fullName>
    </submittedName>
</protein>
<dbReference type="EMBL" id="QKVO01000001">
    <property type="protein sequence ID" value="RAO95366.1"/>
    <property type="molecule type" value="Genomic_DNA"/>
</dbReference>
<evidence type="ECO:0000256" key="1">
    <source>
        <dbReference type="SAM" id="Phobius"/>
    </source>
</evidence>
<feature type="transmembrane region" description="Helical" evidence="1">
    <location>
        <begin position="6"/>
        <end position="27"/>
    </location>
</feature>
<accession>A0A328PQB7</accession>
<evidence type="ECO:0000313" key="3">
    <source>
        <dbReference type="Proteomes" id="UP000249762"/>
    </source>
</evidence>
<gene>
    <name evidence="2" type="ORF">DNK47_00760</name>
</gene>
<comment type="caution">
    <text evidence="2">The sequence shown here is derived from an EMBL/GenBank/DDBJ whole genome shotgun (WGS) entry which is preliminary data.</text>
</comment>
<keyword evidence="1" id="KW-1133">Transmembrane helix</keyword>
<dbReference type="Proteomes" id="UP000249762">
    <property type="component" value="Unassembled WGS sequence"/>
</dbReference>
<name>A0A328PQB7_9MOLU</name>
<keyword evidence="1" id="KW-0472">Membrane</keyword>
<evidence type="ECO:0000313" key="2">
    <source>
        <dbReference type="EMBL" id="RAO95366.1"/>
    </source>
</evidence>
<reference evidence="3" key="1">
    <citation type="submission" date="2018-06" db="EMBL/GenBank/DDBJ databases">
        <authorList>
            <person name="Martinez Ocampo F."/>
            <person name="Quiroz Castaneda R.E."/>
            <person name="Rojas Lopez X."/>
        </authorList>
    </citation>
    <scope>NUCLEOTIDE SEQUENCE [LARGE SCALE GENOMIC DNA]</scope>
    <source>
        <strain evidence="3">INIFAP02</strain>
    </source>
</reference>
<keyword evidence="1" id="KW-0812">Transmembrane</keyword>
<sequence>MSLAPWKIISVMGLVPVAGIVIAYPLISIYKNKEGVGLKSLEDFKRNCLVLVKERDDKQLLTCPVTSNSSDTSFYFYKKGDNEQLPQKIKEIKVNEGRLELITLNDQKIEIKSSKLNFLTNKDLLKECKVNWQKKESKEKILTCSNQTHSPKLENLNK</sequence>